<proteinExistence type="predicted"/>
<sequence length="121" mass="14189">MMKTLPRLTLKELREECTLTEFLFIEEELFKLRKAELINLIRDHLIDCGSDFKSYQFEDVPESLKQSTRHFCHCECLNYPCFLSDLYNLDKVMPLGRCMESIDIHSVVMEPRASASVCMSE</sequence>
<dbReference type="AlphaFoldDB" id="A0A7R8CYA8"/>
<accession>A0A7R8CYA8</accession>
<dbReference type="Proteomes" id="UP000675881">
    <property type="component" value="Chromosome 6"/>
</dbReference>
<protein>
    <submittedName>
        <fullName evidence="1">(salmon louse) hypothetical protein</fullName>
    </submittedName>
</protein>
<evidence type="ECO:0000313" key="1">
    <source>
        <dbReference type="EMBL" id="CAF2967968.1"/>
    </source>
</evidence>
<evidence type="ECO:0000313" key="2">
    <source>
        <dbReference type="Proteomes" id="UP000675881"/>
    </source>
</evidence>
<gene>
    <name evidence="1" type="ORF">LSAA_11624</name>
</gene>
<keyword evidence="2" id="KW-1185">Reference proteome</keyword>
<reference evidence="1" key="1">
    <citation type="submission" date="2021-02" db="EMBL/GenBank/DDBJ databases">
        <authorList>
            <person name="Bekaert M."/>
        </authorList>
    </citation>
    <scope>NUCLEOTIDE SEQUENCE</scope>
    <source>
        <strain evidence="1">IoA-00</strain>
    </source>
</reference>
<organism evidence="1 2">
    <name type="scientific">Lepeophtheirus salmonis</name>
    <name type="common">Salmon louse</name>
    <name type="synonym">Caligus salmonis</name>
    <dbReference type="NCBI Taxonomy" id="72036"/>
    <lineage>
        <taxon>Eukaryota</taxon>
        <taxon>Metazoa</taxon>
        <taxon>Ecdysozoa</taxon>
        <taxon>Arthropoda</taxon>
        <taxon>Crustacea</taxon>
        <taxon>Multicrustacea</taxon>
        <taxon>Hexanauplia</taxon>
        <taxon>Copepoda</taxon>
        <taxon>Siphonostomatoida</taxon>
        <taxon>Caligidae</taxon>
        <taxon>Lepeophtheirus</taxon>
    </lineage>
</organism>
<name>A0A7R8CYA8_LEPSM</name>
<dbReference type="EMBL" id="HG994585">
    <property type="protein sequence ID" value="CAF2967968.1"/>
    <property type="molecule type" value="Genomic_DNA"/>
</dbReference>